<evidence type="ECO:0000313" key="2">
    <source>
        <dbReference type="Proteomes" id="UP000054337"/>
    </source>
</evidence>
<accession>W7EYE3</accession>
<dbReference type="RefSeq" id="XP_014560521.1">
    <property type="nucleotide sequence ID" value="XM_014705035.1"/>
</dbReference>
<name>W7EYE3_BIPV3</name>
<dbReference type="Proteomes" id="UP000054337">
    <property type="component" value="Unassembled WGS sequence"/>
</dbReference>
<dbReference type="HOGENOM" id="CLU_2830820_0_0_1"/>
<organism evidence="1 2">
    <name type="scientific">Bipolaris victoriae (strain FI3)</name>
    <name type="common">Victoria blight of oats agent</name>
    <name type="synonym">Cochliobolus victoriae</name>
    <dbReference type="NCBI Taxonomy" id="930091"/>
    <lineage>
        <taxon>Eukaryota</taxon>
        <taxon>Fungi</taxon>
        <taxon>Dikarya</taxon>
        <taxon>Ascomycota</taxon>
        <taxon>Pezizomycotina</taxon>
        <taxon>Dothideomycetes</taxon>
        <taxon>Pleosporomycetidae</taxon>
        <taxon>Pleosporales</taxon>
        <taxon>Pleosporineae</taxon>
        <taxon>Pleosporaceae</taxon>
        <taxon>Bipolaris</taxon>
    </lineage>
</organism>
<protein>
    <submittedName>
        <fullName evidence="1">Uncharacterized protein</fullName>
    </submittedName>
</protein>
<dbReference type="GeneID" id="26258996"/>
<evidence type="ECO:0000313" key="1">
    <source>
        <dbReference type="EMBL" id="EUN30930.1"/>
    </source>
</evidence>
<dbReference type="AlphaFoldDB" id="W7EYE3"/>
<sequence>MDRASRPNTRRHAFIHVPSTHIPGICLHRRYHPRLSVTIVHGHRLANLHISFPISGEVLTYIHCPV</sequence>
<keyword evidence="2" id="KW-1185">Reference proteome</keyword>
<reference evidence="1 2" key="1">
    <citation type="journal article" date="2013" name="PLoS Genet.">
        <title>Comparative genome structure, secondary metabolite, and effector coding capacity across Cochliobolus pathogens.</title>
        <authorList>
            <person name="Condon B.J."/>
            <person name="Leng Y."/>
            <person name="Wu D."/>
            <person name="Bushley K.E."/>
            <person name="Ohm R.A."/>
            <person name="Otillar R."/>
            <person name="Martin J."/>
            <person name="Schackwitz W."/>
            <person name="Grimwood J."/>
            <person name="MohdZainudin N."/>
            <person name="Xue C."/>
            <person name="Wang R."/>
            <person name="Manning V.A."/>
            <person name="Dhillon B."/>
            <person name="Tu Z.J."/>
            <person name="Steffenson B.J."/>
            <person name="Salamov A."/>
            <person name="Sun H."/>
            <person name="Lowry S."/>
            <person name="LaButti K."/>
            <person name="Han J."/>
            <person name="Copeland A."/>
            <person name="Lindquist E."/>
            <person name="Barry K."/>
            <person name="Schmutz J."/>
            <person name="Baker S.E."/>
            <person name="Ciuffetti L.M."/>
            <person name="Grigoriev I.V."/>
            <person name="Zhong S."/>
            <person name="Turgeon B.G."/>
        </authorList>
    </citation>
    <scope>NUCLEOTIDE SEQUENCE [LARGE SCALE GENOMIC DNA]</scope>
    <source>
        <strain evidence="1 2">FI3</strain>
    </source>
</reference>
<dbReference type="EMBL" id="KI968702">
    <property type="protein sequence ID" value="EUN30930.1"/>
    <property type="molecule type" value="Genomic_DNA"/>
</dbReference>
<gene>
    <name evidence="1" type="ORF">COCVIDRAFT_89299</name>
</gene>
<proteinExistence type="predicted"/>